<dbReference type="EMBL" id="CP133619">
    <property type="protein sequence ID" value="WMV41168.1"/>
    <property type="molecule type" value="Genomic_DNA"/>
</dbReference>
<evidence type="ECO:0000313" key="2">
    <source>
        <dbReference type="Proteomes" id="UP001234989"/>
    </source>
</evidence>
<dbReference type="Gene3D" id="1.10.340.70">
    <property type="match status" value="1"/>
</dbReference>
<accession>A0AAF0U806</accession>
<evidence type="ECO:0008006" key="3">
    <source>
        <dbReference type="Google" id="ProtNLM"/>
    </source>
</evidence>
<reference evidence="1" key="1">
    <citation type="submission" date="2023-08" db="EMBL/GenBank/DDBJ databases">
        <title>A de novo genome assembly of Solanum verrucosum Schlechtendal, a Mexican diploid species geographically isolated from the other diploid A-genome species in potato relatives.</title>
        <authorList>
            <person name="Hosaka K."/>
        </authorList>
    </citation>
    <scope>NUCLEOTIDE SEQUENCE</scope>
    <source>
        <tissue evidence="1">Young leaves</tissue>
    </source>
</reference>
<proteinExistence type="predicted"/>
<dbReference type="AlphaFoldDB" id="A0AAF0U806"/>
<protein>
    <recommendedName>
        <fullName evidence="3">Integrase zinc-binding domain-containing protein</fullName>
    </recommendedName>
</protein>
<organism evidence="1 2">
    <name type="scientific">Solanum verrucosum</name>
    <dbReference type="NCBI Taxonomy" id="315347"/>
    <lineage>
        <taxon>Eukaryota</taxon>
        <taxon>Viridiplantae</taxon>
        <taxon>Streptophyta</taxon>
        <taxon>Embryophyta</taxon>
        <taxon>Tracheophyta</taxon>
        <taxon>Spermatophyta</taxon>
        <taxon>Magnoliopsida</taxon>
        <taxon>eudicotyledons</taxon>
        <taxon>Gunneridae</taxon>
        <taxon>Pentapetalae</taxon>
        <taxon>asterids</taxon>
        <taxon>lamiids</taxon>
        <taxon>Solanales</taxon>
        <taxon>Solanaceae</taxon>
        <taxon>Solanoideae</taxon>
        <taxon>Solaneae</taxon>
        <taxon>Solanum</taxon>
    </lineage>
</organism>
<sequence>MQGLFMKMEVLEMVLTANKGFHSLKVSAGHFGEPEPICGSPKKARQLGRRIAQSTRRSDPVHPLALYTKDPVFAQIIKDCEEWETERWMRDRSFTPYSKFNGFLLKGKRLCVPMSSWRELFVREAHNGGLMGHFGINKTMGILEE</sequence>
<keyword evidence="2" id="KW-1185">Reference proteome</keyword>
<evidence type="ECO:0000313" key="1">
    <source>
        <dbReference type="EMBL" id="WMV41168.1"/>
    </source>
</evidence>
<gene>
    <name evidence="1" type="ORF">MTR67_034553</name>
</gene>
<name>A0AAF0U806_SOLVR</name>
<dbReference type="Proteomes" id="UP001234989">
    <property type="component" value="Chromosome 8"/>
</dbReference>